<accession>A0A0D0ACM5</accession>
<reference evidence="11 12" key="1">
    <citation type="submission" date="2014-04" db="EMBL/GenBank/DDBJ databases">
        <authorList>
            <consortium name="DOE Joint Genome Institute"/>
            <person name="Kuo A."/>
            <person name="Ruytinx J."/>
            <person name="Rineau F."/>
            <person name="Colpaert J."/>
            <person name="Kohler A."/>
            <person name="Nagy L.G."/>
            <person name="Floudas D."/>
            <person name="Copeland A."/>
            <person name="Barry K.W."/>
            <person name="Cichocki N."/>
            <person name="Veneault-Fourrey C."/>
            <person name="LaButti K."/>
            <person name="Lindquist E.A."/>
            <person name="Lipzen A."/>
            <person name="Lundell T."/>
            <person name="Morin E."/>
            <person name="Murat C."/>
            <person name="Sun H."/>
            <person name="Tunlid A."/>
            <person name="Henrissat B."/>
            <person name="Grigoriev I.V."/>
            <person name="Hibbett D.S."/>
            <person name="Martin F."/>
            <person name="Nordberg H.P."/>
            <person name="Cantor M.N."/>
            <person name="Hua S.X."/>
        </authorList>
    </citation>
    <scope>NUCLEOTIDE SEQUENCE [LARGE SCALE GENOMIC DNA]</scope>
    <source>
        <strain evidence="11 12">UH-Slu-Lm8-n1</strain>
    </source>
</reference>
<dbReference type="OrthoDB" id="515401at2759"/>
<feature type="region of interest" description="Disordered" evidence="9">
    <location>
        <begin position="600"/>
        <end position="631"/>
    </location>
</feature>
<comment type="subcellular location">
    <subcellularLocation>
        <location evidence="1">Nucleus</location>
    </subcellularLocation>
</comment>
<feature type="region of interest" description="Disordered" evidence="9">
    <location>
        <begin position="981"/>
        <end position="1004"/>
    </location>
</feature>
<dbReference type="InParanoid" id="A0A0D0ACM5"/>
<feature type="region of interest" description="Disordered" evidence="9">
    <location>
        <begin position="103"/>
        <end position="133"/>
    </location>
</feature>
<gene>
    <name evidence="11" type="ORF">CY34DRAFT_557025</name>
</gene>
<dbReference type="STRING" id="930992.A0A0D0ACM5"/>
<dbReference type="SMART" id="SM00401">
    <property type="entry name" value="ZnF_GATA"/>
    <property type="match status" value="2"/>
</dbReference>
<evidence type="ECO:0000313" key="12">
    <source>
        <dbReference type="Proteomes" id="UP000054485"/>
    </source>
</evidence>
<sequence>MPSIVNLKFKGNKSFVAFSNLSDTESLTKTWKVCTKVASYLEQGQRLENLSWRLWHLQNLMVDTDNAKSKREFKKLSKNMGDKLDKEKGRAIESLEAPDFKRNASTDLIRQRAVERERSREASQNARPGTIKRMQFTFSIDAPPGSFPATSSSSYTFSGEASTPTKPDLRPSAEFREGRRRRRGDASNASSDAPSTQNGASNDAAYEKFVASYEKLHFPPIFSTSFGPTALLYSTPTLSNPMSYGEGVSGGCATGFSIFRPTIELPLDELLGEEYDGEDDRMGDATIAQDDTKEDGNDEGDVVMRYDEYTNTNTVPAQPEAESAPAPPAEQDVLMSDSRQQPQQPQPSTPDPFPAPQVPSHSHTHTQSHPRTRGKDRSGKTPTNRPVLTVQTSATKKPSKAGRRASGVKSPSSAAPSASVKHATASSIKHTASATAPVSVSASATATSLNPLLTLGGGTAPGAGKATLTAPGGVKAECSNCGATHTPLWRRGLNDELNCNACGLYCKLHKRPRPKSMRASHGEGRRGGASSLASALATLASVAPLPPATASTSSATPVVEMTSSGVGAGAASASVATITRASPSTGAGANASSNAAAANSAKGAGTGASAGANLSSSSGATSSVTAPPTASASATANASMGLSAGRGEIIEIIGSAQCYNCHTTATPLWRKDEEGKTVCNACGLYYKLHGSARPISMKSDIIRKRSRHDARAQRSSLTDPPTSNTPGTPSETPSQTQTPSGSPGVSRRPTPSPSPTLAPDSTTQPVAVASHSMSAGMSAGMVGTGMGSSSELMGALGDTYAVYNPFPGPYHPDYLSQNWVPPSMAGVGEALPFSGVDSVDGEGSGASSSNASPKTSSATHVSNAGAASTSASAGATATSNAGRTAKRRRMSTDSVSEPPSSAVSYSSYGDSSFTTGSGATSAGTSSSSRRSSMDFPFFSPYTVFRGNGNNAFWHHSSSGGGVVGSPQAFVHPPMLPDGDTHTHTHGHTHGHGGHGNGHGRGGHGHGMDFLHPPMMLPQEEESLFATYLHPPMILPQEGEQVQHGYEYQGEYYETGGMQQY</sequence>
<feature type="compositionally biased region" description="Basic and acidic residues" evidence="9">
    <location>
        <begin position="167"/>
        <end position="177"/>
    </location>
</feature>
<dbReference type="SUPFAM" id="SSF57716">
    <property type="entry name" value="Glucocorticoid receptor-like (DNA-binding domain)"/>
    <property type="match status" value="2"/>
</dbReference>
<feature type="region of interest" description="Disordered" evidence="9">
    <location>
        <begin position="835"/>
        <end position="931"/>
    </location>
</feature>
<feature type="compositionally biased region" description="Low complexity" evidence="9">
    <location>
        <begin position="757"/>
        <end position="768"/>
    </location>
</feature>
<feature type="compositionally biased region" description="Basic and acidic residues" evidence="9">
    <location>
        <begin position="103"/>
        <end position="121"/>
    </location>
</feature>
<evidence type="ECO:0000256" key="3">
    <source>
        <dbReference type="ARBA" id="ARBA00022771"/>
    </source>
</evidence>
<keyword evidence="4" id="KW-0862">Zinc</keyword>
<dbReference type="EMBL" id="KN835582">
    <property type="protein sequence ID" value="KIK35864.1"/>
    <property type="molecule type" value="Genomic_DNA"/>
</dbReference>
<dbReference type="GO" id="GO:0045944">
    <property type="term" value="P:positive regulation of transcription by RNA polymerase II"/>
    <property type="evidence" value="ECO:0007669"/>
    <property type="project" value="TreeGrafter"/>
</dbReference>
<organism evidence="11 12">
    <name type="scientific">Suillus luteus UH-Slu-Lm8-n1</name>
    <dbReference type="NCBI Taxonomy" id="930992"/>
    <lineage>
        <taxon>Eukaryota</taxon>
        <taxon>Fungi</taxon>
        <taxon>Dikarya</taxon>
        <taxon>Basidiomycota</taxon>
        <taxon>Agaricomycotina</taxon>
        <taxon>Agaricomycetes</taxon>
        <taxon>Agaricomycetidae</taxon>
        <taxon>Boletales</taxon>
        <taxon>Suillineae</taxon>
        <taxon>Suillaceae</taxon>
        <taxon>Suillus</taxon>
    </lineage>
</organism>
<dbReference type="GO" id="GO:0008270">
    <property type="term" value="F:zinc ion binding"/>
    <property type="evidence" value="ECO:0007669"/>
    <property type="project" value="UniProtKB-KW"/>
</dbReference>
<dbReference type="GO" id="GO:0000978">
    <property type="term" value="F:RNA polymerase II cis-regulatory region sequence-specific DNA binding"/>
    <property type="evidence" value="ECO:0007669"/>
    <property type="project" value="TreeGrafter"/>
</dbReference>
<dbReference type="PROSITE" id="PS50114">
    <property type="entry name" value="GATA_ZN_FINGER_2"/>
    <property type="match status" value="2"/>
</dbReference>
<keyword evidence="7" id="KW-0539">Nucleus</keyword>
<feature type="domain" description="GATA-type" evidence="10">
    <location>
        <begin position="657"/>
        <end position="705"/>
    </location>
</feature>
<evidence type="ECO:0000256" key="7">
    <source>
        <dbReference type="ARBA" id="ARBA00023242"/>
    </source>
</evidence>
<feature type="compositionally biased region" description="Polar residues" evidence="9">
    <location>
        <begin position="149"/>
        <end position="165"/>
    </location>
</feature>
<dbReference type="CDD" id="cd00202">
    <property type="entry name" value="ZnF_GATA"/>
    <property type="match status" value="2"/>
</dbReference>
<protein>
    <recommendedName>
        <fullName evidence="10">GATA-type domain-containing protein</fullName>
    </recommendedName>
</protein>
<feature type="region of interest" description="Disordered" evidence="9">
    <location>
        <begin position="274"/>
        <end position="300"/>
    </location>
</feature>
<evidence type="ECO:0000256" key="5">
    <source>
        <dbReference type="ARBA" id="ARBA00023015"/>
    </source>
</evidence>
<feature type="region of interest" description="Disordered" evidence="9">
    <location>
        <begin position="313"/>
        <end position="422"/>
    </location>
</feature>
<feature type="compositionally biased region" description="Basic residues" evidence="9">
    <location>
        <begin position="983"/>
        <end position="992"/>
    </location>
</feature>
<evidence type="ECO:0000256" key="9">
    <source>
        <dbReference type="SAM" id="MobiDB-lite"/>
    </source>
</evidence>
<feature type="compositionally biased region" description="Low complexity" evidence="9">
    <location>
        <begin position="845"/>
        <end position="882"/>
    </location>
</feature>
<dbReference type="AlphaFoldDB" id="A0A0D0ACM5"/>
<dbReference type="GO" id="GO:0000981">
    <property type="term" value="F:DNA-binding transcription factor activity, RNA polymerase II-specific"/>
    <property type="evidence" value="ECO:0007669"/>
    <property type="project" value="TreeGrafter"/>
</dbReference>
<dbReference type="FunFam" id="3.30.50.10:FF:000007">
    <property type="entry name" value="Nitrogen regulatory AreA, N-terminal"/>
    <property type="match status" value="1"/>
</dbReference>
<dbReference type="PRINTS" id="PR00619">
    <property type="entry name" value="GATAZNFINGER"/>
</dbReference>
<reference evidence="12" key="2">
    <citation type="submission" date="2015-01" db="EMBL/GenBank/DDBJ databases">
        <title>Evolutionary Origins and Diversification of the Mycorrhizal Mutualists.</title>
        <authorList>
            <consortium name="DOE Joint Genome Institute"/>
            <consortium name="Mycorrhizal Genomics Consortium"/>
            <person name="Kohler A."/>
            <person name="Kuo A."/>
            <person name="Nagy L.G."/>
            <person name="Floudas D."/>
            <person name="Copeland A."/>
            <person name="Barry K.W."/>
            <person name="Cichocki N."/>
            <person name="Veneault-Fourrey C."/>
            <person name="LaButti K."/>
            <person name="Lindquist E.A."/>
            <person name="Lipzen A."/>
            <person name="Lundell T."/>
            <person name="Morin E."/>
            <person name="Murat C."/>
            <person name="Riley R."/>
            <person name="Ohm R."/>
            <person name="Sun H."/>
            <person name="Tunlid A."/>
            <person name="Henrissat B."/>
            <person name="Grigoriev I.V."/>
            <person name="Hibbett D.S."/>
            <person name="Martin F."/>
        </authorList>
    </citation>
    <scope>NUCLEOTIDE SEQUENCE [LARGE SCALE GENOMIC DNA]</scope>
    <source>
        <strain evidence="12">UH-Slu-Lm8-n1</strain>
    </source>
</reference>
<name>A0A0D0ACM5_9AGAM</name>
<evidence type="ECO:0000313" key="11">
    <source>
        <dbReference type="EMBL" id="KIK35864.1"/>
    </source>
</evidence>
<keyword evidence="6" id="KW-0804">Transcription</keyword>
<proteinExistence type="predicted"/>
<feature type="compositionally biased region" description="Low complexity" evidence="9">
    <location>
        <begin position="893"/>
        <end position="931"/>
    </location>
</feature>
<feature type="compositionally biased region" description="Low complexity" evidence="9">
    <location>
        <begin position="405"/>
        <end position="421"/>
    </location>
</feature>
<feature type="compositionally biased region" description="Pro residues" evidence="9">
    <location>
        <begin position="344"/>
        <end position="357"/>
    </location>
</feature>
<keyword evidence="12" id="KW-1185">Reference proteome</keyword>
<dbReference type="Pfam" id="PF00320">
    <property type="entry name" value="GATA"/>
    <property type="match status" value="2"/>
</dbReference>
<keyword evidence="2" id="KW-0479">Metal-binding</keyword>
<evidence type="ECO:0000256" key="6">
    <source>
        <dbReference type="ARBA" id="ARBA00023163"/>
    </source>
</evidence>
<dbReference type="PANTHER" id="PTHR10071:SF281">
    <property type="entry name" value="BOX A-BINDING FACTOR-RELATED"/>
    <property type="match status" value="1"/>
</dbReference>
<dbReference type="InterPro" id="IPR039355">
    <property type="entry name" value="Transcription_factor_GATA"/>
</dbReference>
<dbReference type="HOGENOM" id="CLU_009372_0_0_1"/>
<evidence type="ECO:0000256" key="8">
    <source>
        <dbReference type="PROSITE-ProRule" id="PRU00094"/>
    </source>
</evidence>
<feature type="compositionally biased region" description="Polar residues" evidence="9">
    <location>
        <begin position="380"/>
        <end position="396"/>
    </location>
</feature>
<dbReference type="InterPro" id="IPR000679">
    <property type="entry name" value="Znf_GATA"/>
</dbReference>
<feature type="region of interest" description="Disordered" evidence="9">
    <location>
        <begin position="149"/>
        <end position="201"/>
    </location>
</feature>
<dbReference type="Proteomes" id="UP000054485">
    <property type="component" value="Unassembled WGS sequence"/>
</dbReference>
<dbReference type="PANTHER" id="PTHR10071">
    <property type="entry name" value="TRANSCRIPTION FACTOR GATA FAMILY MEMBER"/>
    <property type="match status" value="1"/>
</dbReference>
<evidence type="ECO:0000259" key="10">
    <source>
        <dbReference type="PROSITE" id="PS50114"/>
    </source>
</evidence>
<keyword evidence="3 8" id="KW-0863">Zinc-finger</keyword>
<evidence type="ECO:0000256" key="1">
    <source>
        <dbReference type="ARBA" id="ARBA00004123"/>
    </source>
</evidence>
<dbReference type="InterPro" id="IPR013860">
    <property type="entry name" value="AreA_GATA"/>
</dbReference>
<dbReference type="InterPro" id="IPR013088">
    <property type="entry name" value="Znf_NHR/GATA"/>
</dbReference>
<feature type="compositionally biased region" description="Low complexity" evidence="9">
    <location>
        <begin position="725"/>
        <end position="749"/>
    </location>
</feature>
<feature type="domain" description="GATA-type" evidence="10">
    <location>
        <begin position="477"/>
        <end position="526"/>
    </location>
</feature>
<evidence type="ECO:0000256" key="2">
    <source>
        <dbReference type="ARBA" id="ARBA00022723"/>
    </source>
</evidence>
<keyword evidence="5" id="KW-0805">Transcription regulation</keyword>
<dbReference type="GO" id="GO:0005634">
    <property type="term" value="C:nucleus"/>
    <property type="evidence" value="ECO:0007669"/>
    <property type="project" value="UniProtKB-SubCell"/>
</dbReference>
<dbReference type="Pfam" id="PF08550">
    <property type="entry name" value="GATA_AreA"/>
    <property type="match status" value="1"/>
</dbReference>
<feature type="compositionally biased region" description="Basic residues" evidence="9">
    <location>
        <begin position="362"/>
        <end position="372"/>
    </location>
</feature>
<dbReference type="PROSITE" id="PS00344">
    <property type="entry name" value="GATA_ZN_FINGER_1"/>
    <property type="match status" value="1"/>
</dbReference>
<feature type="compositionally biased region" description="Polar residues" evidence="9">
    <location>
        <begin position="713"/>
        <end position="724"/>
    </location>
</feature>
<feature type="region of interest" description="Disordered" evidence="9">
    <location>
        <begin position="697"/>
        <end position="768"/>
    </location>
</feature>
<dbReference type="Gene3D" id="3.30.50.10">
    <property type="entry name" value="Erythroid Transcription Factor GATA-1, subunit A"/>
    <property type="match status" value="2"/>
</dbReference>
<evidence type="ECO:0000256" key="4">
    <source>
        <dbReference type="ARBA" id="ARBA00022833"/>
    </source>
</evidence>
<dbReference type="GO" id="GO:0000122">
    <property type="term" value="P:negative regulation of transcription by RNA polymerase II"/>
    <property type="evidence" value="ECO:0007669"/>
    <property type="project" value="TreeGrafter"/>
</dbReference>